<evidence type="ECO:0000256" key="10">
    <source>
        <dbReference type="RuleBase" id="RU003756"/>
    </source>
</evidence>
<protein>
    <recommendedName>
        <fullName evidence="12">DNA mismatch repair proteins mutS family domain-containing protein</fullName>
    </recommendedName>
</protein>
<dbReference type="Pfam" id="PF05188">
    <property type="entry name" value="MutS_II"/>
    <property type="match status" value="1"/>
</dbReference>
<organism evidence="13 14">
    <name type="scientific">Synchytrium endobioticum</name>
    <dbReference type="NCBI Taxonomy" id="286115"/>
    <lineage>
        <taxon>Eukaryota</taxon>
        <taxon>Fungi</taxon>
        <taxon>Fungi incertae sedis</taxon>
        <taxon>Chytridiomycota</taxon>
        <taxon>Chytridiomycota incertae sedis</taxon>
        <taxon>Chytridiomycetes</taxon>
        <taxon>Synchytriales</taxon>
        <taxon>Synchytriaceae</taxon>
        <taxon>Synchytrium</taxon>
    </lineage>
</organism>
<comment type="subunit">
    <text evidence="9">Heterodimer of msh2 and msh6.</text>
</comment>
<evidence type="ECO:0000313" key="14">
    <source>
        <dbReference type="Proteomes" id="UP000320475"/>
    </source>
</evidence>
<dbReference type="CDD" id="cd03285">
    <property type="entry name" value="ABC_MSH2_euk"/>
    <property type="match status" value="1"/>
</dbReference>
<dbReference type="InterPro" id="IPR016151">
    <property type="entry name" value="DNA_mismatch_repair_MutS_N"/>
</dbReference>
<feature type="compositionally biased region" description="Polar residues" evidence="11">
    <location>
        <begin position="1182"/>
        <end position="1192"/>
    </location>
</feature>
<dbReference type="InterPro" id="IPR036678">
    <property type="entry name" value="MutS_con_dom_sf"/>
</dbReference>
<dbReference type="GO" id="GO:0005524">
    <property type="term" value="F:ATP binding"/>
    <property type="evidence" value="ECO:0007669"/>
    <property type="project" value="UniProtKB-KW"/>
</dbReference>
<feature type="region of interest" description="Disordered" evidence="11">
    <location>
        <begin position="1135"/>
        <end position="1193"/>
    </location>
</feature>
<evidence type="ECO:0000256" key="9">
    <source>
        <dbReference type="ARBA" id="ARBA00064337"/>
    </source>
</evidence>
<dbReference type="AlphaFoldDB" id="A0A507CXU2"/>
<evidence type="ECO:0000256" key="8">
    <source>
        <dbReference type="ARBA" id="ARBA00023242"/>
    </source>
</evidence>
<reference evidence="13 14" key="1">
    <citation type="journal article" date="2019" name="Sci. Rep.">
        <title>Comparative genomics of chytrid fungi reveal insights into the obligate biotrophic and pathogenic lifestyle of Synchytrium endobioticum.</title>
        <authorList>
            <person name="van de Vossenberg B.T.L.H."/>
            <person name="Warris S."/>
            <person name="Nguyen H.D.T."/>
            <person name="van Gent-Pelzer M.P.E."/>
            <person name="Joly D.L."/>
            <person name="van de Geest H.C."/>
            <person name="Bonants P.J.M."/>
            <person name="Smith D.S."/>
            <person name="Levesque C.A."/>
            <person name="van der Lee T.A.J."/>
        </authorList>
    </citation>
    <scope>NUCLEOTIDE SEQUENCE [LARGE SCALE GENOMIC DNA]</scope>
    <source>
        <strain evidence="13 14">LEV6574</strain>
    </source>
</reference>
<feature type="compositionally biased region" description="Basic and acidic residues" evidence="11">
    <location>
        <begin position="1070"/>
        <end position="1093"/>
    </location>
</feature>
<dbReference type="InterPro" id="IPR032642">
    <property type="entry name" value="Msh2_ATP-bd"/>
</dbReference>
<accession>A0A507CXU2</accession>
<dbReference type="PROSITE" id="PS00486">
    <property type="entry name" value="DNA_MISMATCH_REPAIR_2"/>
    <property type="match status" value="1"/>
</dbReference>
<keyword evidence="6 10" id="KW-0238">DNA-binding</keyword>
<feature type="compositionally biased region" description="Basic and acidic residues" evidence="11">
    <location>
        <begin position="1046"/>
        <end position="1059"/>
    </location>
</feature>
<dbReference type="GO" id="GO:0006298">
    <property type="term" value="P:mismatch repair"/>
    <property type="evidence" value="ECO:0007669"/>
    <property type="project" value="InterPro"/>
</dbReference>
<dbReference type="Gene3D" id="3.40.50.300">
    <property type="entry name" value="P-loop containing nucleotide triphosphate hydrolases"/>
    <property type="match status" value="1"/>
</dbReference>
<evidence type="ECO:0000256" key="1">
    <source>
        <dbReference type="ARBA" id="ARBA00004123"/>
    </source>
</evidence>
<dbReference type="SMART" id="SM00534">
    <property type="entry name" value="MUTSac"/>
    <property type="match status" value="1"/>
</dbReference>
<gene>
    <name evidence="13" type="ORF">SeLEV6574_g04787</name>
</gene>
<dbReference type="InterPro" id="IPR007860">
    <property type="entry name" value="DNA_mmatch_repair_MutS_con_dom"/>
</dbReference>
<keyword evidence="4 10" id="KW-0227">DNA damage</keyword>
<evidence type="ECO:0000256" key="7">
    <source>
        <dbReference type="ARBA" id="ARBA00023204"/>
    </source>
</evidence>
<dbReference type="SUPFAM" id="SSF53150">
    <property type="entry name" value="DNA repair protein MutS, domain II"/>
    <property type="match status" value="1"/>
</dbReference>
<dbReference type="InterPro" id="IPR000432">
    <property type="entry name" value="DNA_mismatch_repair_MutS_C"/>
</dbReference>
<dbReference type="OrthoDB" id="295033at2759"/>
<dbReference type="GO" id="GO:0032301">
    <property type="term" value="C:MutSalpha complex"/>
    <property type="evidence" value="ECO:0007669"/>
    <property type="project" value="TreeGrafter"/>
</dbReference>
<comment type="caution">
    <text evidence="13">The sequence shown here is derived from an EMBL/GenBank/DDBJ whole genome shotgun (WGS) entry which is preliminary data.</text>
</comment>
<dbReference type="PANTHER" id="PTHR11361:SF35">
    <property type="entry name" value="DNA MISMATCH REPAIR PROTEIN MSH2"/>
    <property type="match status" value="1"/>
</dbReference>
<dbReference type="EMBL" id="QEAM01000203">
    <property type="protein sequence ID" value="TPX43972.1"/>
    <property type="molecule type" value="Genomic_DNA"/>
</dbReference>
<dbReference type="FunFam" id="1.10.1420.10:FF:000017">
    <property type="entry name" value="DNA mismatch repair protein Msh2"/>
    <property type="match status" value="1"/>
</dbReference>
<keyword evidence="8" id="KW-0539">Nucleus</keyword>
<feature type="domain" description="DNA mismatch repair proteins mutS family" evidence="12">
    <location>
        <begin position="775"/>
        <end position="791"/>
    </location>
</feature>
<dbReference type="Gene3D" id="3.30.420.110">
    <property type="entry name" value="MutS, connector domain"/>
    <property type="match status" value="1"/>
</dbReference>
<evidence type="ECO:0000313" key="13">
    <source>
        <dbReference type="EMBL" id="TPX43972.1"/>
    </source>
</evidence>
<dbReference type="Gene3D" id="3.40.1170.10">
    <property type="entry name" value="DNA repair protein MutS, domain I"/>
    <property type="match status" value="1"/>
</dbReference>
<comment type="function">
    <text evidence="10">Component of the post-replicative DNA mismatch repair system (MMR).</text>
</comment>
<keyword evidence="3 10" id="KW-0547">Nucleotide-binding</keyword>
<dbReference type="GO" id="GO:0140664">
    <property type="term" value="F:ATP-dependent DNA damage sensor activity"/>
    <property type="evidence" value="ECO:0007669"/>
    <property type="project" value="InterPro"/>
</dbReference>
<dbReference type="FunFam" id="1.10.1420.10:FF:000015">
    <property type="entry name" value="DNA mismatch repair protein Msh2"/>
    <property type="match status" value="1"/>
</dbReference>
<keyword evidence="5" id="KW-0067">ATP-binding</keyword>
<sequence length="1258" mass="140748">MADKERPELSLGMSTTGAPSAALPVCLPDSRESLLLAFRAELSSFKYLDKGAEQGFCSFFKSLPQKPDTTIRIFERNGGDFYSVHAEDALYVAQNIYQTSAVIKYLGGEGARAVPSCTLSKLNAVAFLRDLLLSKLYRVEIWEIEGRSNWKIGKRASPGNLQAVEDLIFRDNDVSTSPVVLAVKLGTKNEQIYVGAAYADTTTQRKLGVTEFVDNDTLSNFESLLIQLSVKECVVSDEAGNYELKKLKAILERCDVVITECKKGDFNTKDIEQDVNRLLGEGVSVSTMPEFDLKLAMSCTAALIKYLGLMGDDTFHGQYIMEHHDLSRYMRLDAAAVKALNLMPSPQDGTRKNMSLYGLLNKCKTSQGSRLLSQWLKQPLMSLPDIVARQNLVEVFYQDTELRQSMQEDHLKNFPDLHRLAKKLQRGNSSSALQDVVRVYQVVIRLPGVKEALEVYDGKYKELFQEEFIQKLEHFIENLAPLQEMVETTIDLKAVEMHEFRIKPDYDPELQETRQKMEEVREQLQPEAERVAECLGLELDKKLKFERNSVHGYHLRLTRNDAGKIRDRKEYIELATQKAGVLFTTSTLRKLSQSFHELQGRYGTLQSNFVKDVVACVATYCGVLEALNQVVAQLDVLVSFAYVSIHAPTPYNRPTLSVKGQGNVILTKSRHPCLEMQDDVSFIANDVSLKRGESEFQIITGPNMGGKSTYIRQIGVVSLLAQCGCFVPCDEAELCIFDSVLARVGAGDSQLKGVSTFMAEMLETASILRSASLHSLIIIDELGRGTSTYDGFGLAWAISEHIATKIQAFTLFATHFHELTALSEQVPTVANLHVEAMADDKSITLMYKVKPGICDQSFGIHVAELAAFPEKVINLAKRKAAELEDFDTESAELRPPKYSKQEVDDGSKIVENFLRDFSRDASMANGEEEEMLKVDSILNRALESAEGDPGNIQYVKVKKQLKSGKTVAEIRERVRYLRALGRRRSFPAIEQRKSSPKTSRAPRRKSDNRDTLRKRVAQKVITKNKEDNALLENVEISENRSTAIRQSRESVDAGRKSLDRPFLLGGDSTKSVKDEEHSDVRTPNKKNKAESRRSIISAERSVERKPLCEPTSLRSNRSAAKAARDKIWEQYGPLRPIPIPEFTKGDSAATPSTLGKRRREETEDVSPASNGAESVRPMKQAKTVNTATATASDSDDEKENVVISDGSYFHCGLTIRPFQPKRRKLEVDETDASKLALIGEGGWLTDVWSSIGRTLRLW</sequence>
<name>A0A507CXU2_9FUNG</name>
<feature type="region of interest" description="Disordered" evidence="11">
    <location>
        <begin position="1040"/>
        <end position="1093"/>
    </location>
</feature>
<dbReference type="PANTHER" id="PTHR11361">
    <property type="entry name" value="DNA MISMATCH REPAIR PROTEIN MUTS FAMILY MEMBER"/>
    <property type="match status" value="1"/>
</dbReference>
<dbReference type="FunFam" id="3.30.420.110:FF:000002">
    <property type="entry name" value="DNA mismatch repair protein"/>
    <property type="match status" value="1"/>
</dbReference>
<dbReference type="FunFam" id="3.40.50.300:FF:000523">
    <property type="entry name" value="DNA mismatch repair protein"/>
    <property type="match status" value="1"/>
</dbReference>
<dbReference type="InterPro" id="IPR036187">
    <property type="entry name" value="DNA_mismatch_repair_MutS_sf"/>
</dbReference>
<evidence type="ECO:0000256" key="5">
    <source>
        <dbReference type="ARBA" id="ARBA00022840"/>
    </source>
</evidence>
<dbReference type="VEuPathDB" id="FungiDB:SeMB42_g05681"/>
<dbReference type="Pfam" id="PF00488">
    <property type="entry name" value="MutS_V"/>
    <property type="match status" value="1"/>
</dbReference>
<evidence type="ECO:0000256" key="6">
    <source>
        <dbReference type="ARBA" id="ARBA00023125"/>
    </source>
</evidence>
<dbReference type="InterPro" id="IPR045076">
    <property type="entry name" value="MutS"/>
</dbReference>
<proteinExistence type="inferred from homology"/>
<evidence type="ECO:0000256" key="11">
    <source>
        <dbReference type="SAM" id="MobiDB-lite"/>
    </source>
</evidence>
<evidence type="ECO:0000256" key="2">
    <source>
        <dbReference type="ARBA" id="ARBA00006271"/>
    </source>
</evidence>
<comment type="similarity">
    <text evidence="2 10">Belongs to the DNA mismatch repair MutS family.</text>
</comment>
<dbReference type="Proteomes" id="UP000320475">
    <property type="component" value="Unassembled WGS sequence"/>
</dbReference>
<feature type="compositionally biased region" description="Basic and acidic residues" evidence="11">
    <location>
        <begin position="1004"/>
        <end position="1013"/>
    </location>
</feature>
<dbReference type="GO" id="GO:0006312">
    <property type="term" value="P:mitotic recombination"/>
    <property type="evidence" value="ECO:0007669"/>
    <property type="project" value="TreeGrafter"/>
</dbReference>
<dbReference type="Pfam" id="PF01624">
    <property type="entry name" value="MutS_I"/>
    <property type="match status" value="1"/>
</dbReference>
<dbReference type="InterPro" id="IPR007696">
    <property type="entry name" value="DNA_mismatch_repair_MutS_core"/>
</dbReference>
<dbReference type="Gene3D" id="1.10.1420.10">
    <property type="match status" value="2"/>
</dbReference>
<dbReference type="SMART" id="SM00533">
    <property type="entry name" value="MUTSd"/>
    <property type="match status" value="1"/>
</dbReference>
<dbReference type="InterPro" id="IPR007861">
    <property type="entry name" value="DNA_mismatch_repair_MutS_clamp"/>
</dbReference>
<evidence type="ECO:0000256" key="4">
    <source>
        <dbReference type="ARBA" id="ARBA00022763"/>
    </source>
</evidence>
<dbReference type="FunFam" id="3.40.1170.10:FF:000003">
    <property type="entry name" value="DNA mismatch repair protein"/>
    <property type="match status" value="1"/>
</dbReference>
<dbReference type="NCBIfam" id="NF003810">
    <property type="entry name" value="PRK05399.1"/>
    <property type="match status" value="1"/>
</dbReference>
<dbReference type="SUPFAM" id="SSF48334">
    <property type="entry name" value="DNA repair protein MutS, domain III"/>
    <property type="match status" value="1"/>
</dbReference>
<evidence type="ECO:0000256" key="3">
    <source>
        <dbReference type="ARBA" id="ARBA00022741"/>
    </source>
</evidence>
<dbReference type="InterPro" id="IPR027417">
    <property type="entry name" value="P-loop_NTPase"/>
</dbReference>
<dbReference type="GO" id="GO:0030983">
    <property type="term" value="F:mismatched DNA binding"/>
    <property type="evidence" value="ECO:0007669"/>
    <property type="project" value="InterPro"/>
</dbReference>
<dbReference type="SUPFAM" id="SSF52540">
    <property type="entry name" value="P-loop containing nucleoside triphosphate hydrolases"/>
    <property type="match status" value="1"/>
</dbReference>
<feature type="region of interest" description="Disordered" evidence="11">
    <location>
        <begin position="985"/>
        <end position="1019"/>
    </location>
</feature>
<dbReference type="Pfam" id="PF05192">
    <property type="entry name" value="MutS_III"/>
    <property type="match status" value="1"/>
</dbReference>
<keyword evidence="7 10" id="KW-0234">DNA repair</keyword>
<comment type="subcellular location">
    <subcellularLocation>
        <location evidence="1">Nucleus</location>
    </subcellularLocation>
</comment>
<dbReference type="Pfam" id="PF05190">
    <property type="entry name" value="MutS_IV"/>
    <property type="match status" value="1"/>
</dbReference>
<evidence type="ECO:0000259" key="12">
    <source>
        <dbReference type="PROSITE" id="PS00486"/>
    </source>
</evidence>
<dbReference type="InterPro" id="IPR007695">
    <property type="entry name" value="DNA_mismatch_repair_MutS-lik_N"/>
</dbReference>